<protein>
    <recommendedName>
        <fullName evidence="2">DUF6604 domain-containing protein</fullName>
    </recommendedName>
</protein>
<feature type="domain" description="DUF6604" evidence="2">
    <location>
        <begin position="9"/>
        <end position="286"/>
    </location>
</feature>
<evidence type="ECO:0000256" key="1">
    <source>
        <dbReference type="SAM" id="MobiDB-lite"/>
    </source>
</evidence>
<dbReference type="PANTHER" id="PTHR38795:SF1">
    <property type="entry name" value="DUF6604 DOMAIN-CONTAINING PROTEIN"/>
    <property type="match status" value="1"/>
</dbReference>
<dbReference type="PIRSF" id="PIRSF028035">
    <property type="entry name" value="UCP028035"/>
    <property type="match status" value="1"/>
</dbReference>
<gene>
    <name evidence="3" type="ORF">PG991_012400</name>
</gene>
<dbReference type="PANTHER" id="PTHR38795">
    <property type="entry name" value="DUF6604 DOMAIN-CONTAINING PROTEIN"/>
    <property type="match status" value="1"/>
</dbReference>
<reference evidence="3 4" key="1">
    <citation type="submission" date="2023-01" db="EMBL/GenBank/DDBJ databases">
        <title>Analysis of 21 Apiospora genomes using comparative genomics revels a genus with tremendous synthesis potential of carbohydrate active enzymes and secondary metabolites.</title>
        <authorList>
            <person name="Sorensen T."/>
        </authorList>
    </citation>
    <scope>NUCLEOTIDE SEQUENCE [LARGE SCALE GENOMIC DNA]</scope>
    <source>
        <strain evidence="3 4">CBS 20057</strain>
    </source>
</reference>
<evidence type="ECO:0000313" key="3">
    <source>
        <dbReference type="EMBL" id="KAK8006103.1"/>
    </source>
</evidence>
<evidence type="ECO:0000313" key="4">
    <source>
        <dbReference type="Proteomes" id="UP001396898"/>
    </source>
</evidence>
<dbReference type="Pfam" id="PF20253">
    <property type="entry name" value="DUF6604"/>
    <property type="match status" value="1"/>
</dbReference>
<feature type="region of interest" description="Disordered" evidence="1">
    <location>
        <begin position="169"/>
        <end position="207"/>
    </location>
</feature>
<dbReference type="InterPro" id="IPR046539">
    <property type="entry name" value="DUF6604"/>
</dbReference>
<comment type="caution">
    <text evidence="3">The sequence shown here is derived from an EMBL/GenBank/DDBJ whole genome shotgun (WGS) entry which is preliminary data.</text>
</comment>
<dbReference type="Proteomes" id="UP001396898">
    <property type="component" value="Unassembled WGS sequence"/>
</dbReference>
<sequence>MAVNDLYSRYKRDTRHMLYWLIRASNDLIQSGAAGSANLKLNTDGKPKVADIVRMACLVGRHIQPPDIPCTIFWLFRAIIRDRTIHHRDFLPAHGDDAELDADIQKSNDRHWAFIEELSKALEALGGSSELPQHGNASEHTQKSIQHGLDELVHCANKFSLLSTCDGNTTDSSSDDLGPQAPNKQKRSRKTKKKNKGKQPQKNRLQKHAAVNQIDLEKCRIIEDDIDDIKDNVEYRMAARALAQEWIDLRGSVQGQWCCVVYDGTNSAVAAGVANAAIEMLQRSELVLQLDFPEYAYYHAVMNSLTNRNPEWRRMAVNVAMPDNRDQMAVHKVGVDVKEQLMVHAYEALLEFLDDFRKTRSGKPTKAMLAQIQDWDPFYDLNEASDGERVAWRRLYTINWLYDLVNRYSAPAIPGKEKRRERYAKDGVDWSASGVGNHHRGVPGLNEFAGVITTLAMQKPGSDLHYKIMPSHVFRLQCFVDAFTASRGWVVSFIHGHRTCIPSATFSPRRDLSTFIGTEQARPANGWPQAVQLLKLVLAKERTRFDDPTRCADSLKAIELVQNDFIEQLGDPKDMDSVPASRFRKHHINGLWEFSPFLCGAGLLEGLEIFHVLGVSFWNDLNVPILLMHLHNMLSQAGYIKTPIDLYSKLPGWFFPEMLRIDMPPTSEFHQALLAHLDAKSRKASKQRQSKKQQAKKLQSKKLQSTVPNVVKSAMDFYKMFEAESNPYHRPKTKLSMWRRASWNPDRIHDEEVRHSVLFGVRLAQTEHVVDPSTGETKLQDTPFVSKMLKETSNKPEDLLKASETTREVLAEAAGPAGGELPLYIRDNYEPGAAMLPQLGRQRYSRSPGCPDVEISPRKLLELVSQDLRSDIHGIRPMSGLNLIRLAVHFILLFKKIEESLEKQRNETYIEIYESGKAWNRPKSVMLTSAALCGYDEQRLRTMAKAFESTQHEAKDFQYWNSAGAPTFANQNVSACIIL</sequence>
<keyword evidence="4" id="KW-1185">Reference proteome</keyword>
<dbReference type="EMBL" id="JAQQWI010000017">
    <property type="protein sequence ID" value="KAK8006103.1"/>
    <property type="molecule type" value="Genomic_DNA"/>
</dbReference>
<accession>A0ABR1R9R0</accession>
<organism evidence="3 4">
    <name type="scientific">Apiospora marii</name>
    <dbReference type="NCBI Taxonomy" id="335849"/>
    <lineage>
        <taxon>Eukaryota</taxon>
        <taxon>Fungi</taxon>
        <taxon>Dikarya</taxon>
        <taxon>Ascomycota</taxon>
        <taxon>Pezizomycotina</taxon>
        <taxon>Sordariomycetes</taxon>
        <taxon>Xylariomycetidae</taxon>
        <taxon>Amphisphaeriales</taxon>
        <taxon>Apiosporaceae</taxon>
        <taxon>Apiospora</taxon>
    </lineage>
</organism>
<feature type="region of interest" description="Disordered" evidence="1">
    <location>
        <begin position="683"/>
        <end position="704"/>
    </location>
</feature>
<evidence type="ECO:0000259" key="2">
    <source>
        <dbReference type="Pfam" id="PF20253"/>
    </source>
</evidence>
<feature type="compositionally biased region" description="Basic residues" evidence="1">
    <location>
        <begin position="683"/>
        <end position="700"/>
    </location>
</feature>
<name>A0ABR1R9R0_9PEZI</name>
<proteinExistence type="predicted"/>
<feature type="compositionally biased region" description="Basic residues" evidence="1">
    <location>
        <begin position="184"/>
        <end position="207"/>
    </location>
</feature>
<dbReference type="InterPro" id="IPR016864">
    <property type="entry name" value="UCP028035"/>
</dbReference>